<evidence type="ECO:0000256" key="12">
    <source>
        <dbReference type="ARBA" id="ARBA00023180"/>
    </source>
</evidence>
<proteinExistence type="predicted"/>
<dbReference type="Gene3D" id="1.10.287.210">
    <property type="match status" value="1"/>
</dbReference>
<dbReference type="Proteomes" id="UP000593565">
    <property type="component" value="Unassembled WGS sequence"/>
</dbReference>
<keyword evidence="9 14" id="KW-0472">Membrane</keyword>
<evidence type="ECO:0000256" key="7">
    <source>
        <dbReference type="ARBA" id="ARBA00022870"/>
    </source>
</evidence>
<evidence type="ECO:0000256" key="4">
    <source>
        <dbReference type="ARBA" id="ARBA00022511"/>
    </source>
</evidence>
<evidence type="ECO:0000256" key="3">
    <source>
        <dbReference type="ARBA" id="ARBA00004563"/>
    </source>
</evidence>
<evidence type="ECO:0000256" key="1">
    <source>
        <dbReference type="ARBA" id="ARBA00004402"/>
    </source>
</evidence>
<comment type="caution">
    <text evidence="15">The sequence shown here is derived from an EMBL/GenBank/DDBJ whole genome shotgun (WGS) entry which is preliminary data.</text>
</comment>
<evidence type="ECO:0000256" key="10">
    <source>
        <dbReference type="ARBA" id="ARBA00023139"/>
    </source>
</evidence>
<keyword evidence="6 14" id="KW-0812">Transmembrane</keyword>
<feature type="transmembrane region" description="Helical" evidence="14">
    <location>
        <begin position="676"/>
        <end position="695"/>
    </location>
</feature>
<organism evidence="15 16">
    <name type="scientific">Ameiurus melas</name>
    <name type="common">Black bullhead</name>
    <name type="synonym">Silurus melas</name>
    <dbReference type="NCBI Taxonomy" id="219545"/>
    <lineage>
        <taxon>Eukaryota</taxon>
        <taxon>Metazoa</taxon>
        <taxon>Chordata</taxon>
        <taxon>Craniata</taxon>
        <taxon>Vertebrata</taxon>
        <taxon>Euteleostomi</taxon>
        <taxon>Actinopterygii</taxon>
        <taxon>Neopterygii</taxon>
        <taxon>Teleostei</taxon>
        <taxon>Ostariophysi</taxon>
        <taxon>Siluriformes</taxon>
        <taxon>Ictaluridae</taxon>
        <taxon>Ameiurus</taxon>
    </lineage>
</organism>
<name>A0A7J5ZID4_AMEME</name>
<evidence type="ECO:0000256" key="9">
    <source>
        <dbReference type="ARBA" id="ARBA00023136"/>
    </source>
</evidence>
<keyword evidence="7" id="KW-1043">Host membrane</keyword>
<dbReference type="InterPro" id="IPR018154">
    <property type="entry name" value="TLV/ENV_coat_polyprotein"/>
</dbReference>
<keyword evidence="5" id="KW-0945">Host-virus interaction</keyword>
<comment type="subcellular location">
    <subcellularLocation>
        <location evidence="1">Host cell membrane</location>
        <topology evidence="1">Single-pass type I membrane protein</topology>
    </subcellularLocation>
    <subcellularLocation>
        <location evidence="2">Host endomembrane system</location>
        <topology evidence="2">Peripheral membrane protein</topology>
    </subcellularLocation>
    <subcellularLocation>
        <location evidence="3">Virion membrane</location>
        <topology evidence="3">Single-pass type I membrane protein</topology>
    </subcellularLocation>
</comment>
<keyword evidence="4" id="KW-1032">Host cell membrane</keyword>
<sequence length="730" mass="81162">MPQSGLDRTNRLIILVWAVVLVAGVTLFFLLFNAPLPDKEHNTSSCNGTSPVHIIYSKLPSRPKRDIDVAQLMKDRVKDQVLSPYRPFEDISRRTLDRMVHMLKTHLTRNGTDTNIVLETNRLVEEYFLSRPTSVPATALPIPWTYQNDLISLSSRRMFCALALVTLAYSEALLRSSPHLASVSVDQASMNLTVGRFRLVGRAADSWCRFNVSTALPHLLPVPSYKLSFQCSAEGCVNLKSKATLSTHRPQKPHFLSSAHAAAFMKLQHYSLLTDNQTLDFDHTNLYLSWMFHTARSVTDKSCLVCHDRRSAPHLMFPLGNTTECLSSPYTEEFLCPTICLLGSMSATLGPDWMHNVSSSCLYQPMHTDDSAFVKVRDELPDRMPFCLCSDLGVYPVGNLSYRCDVVVSTDDLYIPTLSSVGTTSTTVSIPIPDLAYGTLGLADIFWYCGMGTARQTLPPEWHGCCAPVRLDGKTRVITLPDEDAPRRRERRDTSLWRQYLLDVDTMNYTDWAEHAEVTLNWLGVPVGVPDRFKAMGKVGSGLAAILLPGVQVARNTAWINYIWYNQQRFLNHTLSALGLMKSQLHATSIMAAQNRFTLDQMRAPDDGVCTMIGPECCAAIPLHTGARGALNKVLDRLQALQKEHVANTGAGDLFTLPGWMGWFFSGSWMASLSRLGLALGVLFIFVLLLFCCIIPCTRKLAITAVTTTNVSGQYVVMGEALPPQRGVVF</sequence>
<evidence type="ECO:0000256" key="11">
    <source>
        <dbReference type="ARBA" id="ARBA00023157"/>
    </source>
</evidence>
<keyword evidence="12" id="KW-0325">Glycoprotein</keyword>
<accession>A0A7J5ZID4</accession>
<evidence type="ECO:0000256" key="14">
    <source>
        <dbReference type="SAM" id="Phobius"/>
    </source>
</evidence>
<evidence type="ECO:0000256" key="8">
    <source>
        <dbReference type="ARBA" id="ARBA00022989"/>
    </source>
</evidence>
<gene>
    <name evidence="15" type="ORF">AMELA_G00291430</name>
</gene>
<feature type="transmembrane region" description="Helical" evidence="14">
    <location>
        <begin position="12"/>
        <end position="32"/>
    </location>
</feature>
<dbReference type="PANTHER" id="PTHR10424:SF81">
    <property type="entry name" value="ERVV2 PROTEIN"/>
    <property type="match status" value="1"/>
</dbReference>
<keyword evidence="16" id="KW-1185">Reference proteome</keyword>
<evidence type="ECO:0000256" key="5">
    <source>
        <dbReference type="ARBA" id="ARBA00022581"/>
    </source>
</evidence>
<feature type="non-terminal residue" evidence="15">
    <location>
        <position position="730"/>
    </location>
</feature>
<keyword evidence="11" id="KW-1015">Disulfide bond</keyword>
<evidence type="ECO:0000256" key="2">
    <source>
        <dbReference type="ARBA" id="ARBA00004531"/>
    </source>
</evidence>
<keyword evidence="10" id="KW-0564">Palmitate</keyword>
<reference evidence="15 16" key="1">
    <citation type="submission" date="2020-02" db="EMBL/GenBank/DDBJ databases">
        <title>A chromosome-scale genome assembly of the black bullhead catfish (Ameiurus melas).</title>
        <authorList>
            <person name="Wen M."/>
            <person name="Zham M."/>
            <person name="Cabau C."/>
            <person name="Klopp C."/>
            <person name="Donnadieu C."/>
            <person name="Roques C."/>
            <person name="Bouchez O."/>
            <person name="Lampietro C."/>
            <person name="Jouanno E."/>
            <person name="Herpin A."/>
            <person name="Louis A."/>
            <person name="Berthelot C."/>
            <person name="Parey E."/>
            <person name="Roest-Crollius H."/>
            <person name="Braasch I."/>
            <person name="Postlethwait J."/>
            <person name="Robinson-Rechavi M."/>
            <person name="Echchiki A."/>
            <person name="Begum T."/>
            <person name="Montfort J."/>
            <person name="Schartl M."/>
            <person name="Bobe J."/>
            <person name="Guiguen Y."/>
        </authorList>
    </citation>
    <scope>NUCLEOTIDE SEQUENCE [LARGE SCALE GENOMIC DNA]</scope>
    <source>
        <strain evidence="15">M_S1</strain>
        <tissue evidence="15">Blood</tissue>
    </source>
</reference>
<evidence type="ECO:0000256" key="6">
    <source>
        <dbReference type="ARBA" id="ARBA00022692"/>
    </source>
</evidence>
<evidence type="ECO:0000313" key="15">
    <source>
        <dbReference type="EMBL" id="KAF4070230.1"/>
    </source>
</evidence>
<evidence type="ECO:0008006" key="17">
    <source>
        <dbReference type="Google" id="ProtNLM"/>
    </source>
</evidence>
<dbReference type="SUPFAM" id="SSF58069">
    <property type="entry name" value="Virus ectodomain"/>
    <property type="match status" value="1"/>
</dbReference>
<keyword evidence="8 14" id="KW-1133">Transmembrane helix</keyword>
<dbReference type="PANTHER" id="PTHR10424">
    <property type="entry name" value="VIRAL ENVELOPE PROTEIN"/>
    <property type="match status" value="1"/>
</dbReference>
<evidence type="ECO:0000256" key="13">
    <source>
        <dbReference type="ARBA" id="ARBA00023288"/>
    </source>
</evidence>
<keyword evidence="13" id="KW-0449">Lipoprotein</keyword>
<dbReference type="EMBL" id="JAAGNN010000030">
    <property type="protein sequence ID" value="KAF4070230.1"/>
    <property type="molecule type" value="Genomic_DNA"/>
</dbReference>
<protein>
    <recommendedName>
        <fullName evidence="17">Envelope protein</fullName>
    </recommendedName>
</protein>
<dbReference type="AlphaFoldDB" id="A0A7J5ZID4"/>
<evidence type="ECO:0000313" key="16">
    <source>
        <dbReference type="Proteomes" id="UP000593565"/>
    </source>
</evidence>